<evidence type="ECO:0000259" key="1">
    <source>
        <dbReference type="Pfam" id="PF01011"/>
    </source>
</evidence>
<protein>
    <submittedName>
        <fullName evidence="2">Membrane-bound PQQ-dependent dehydrogenase, glucose/quinate/shikimate family</fullName>
    </submittedName>
</protein>
<dbReference type="SUPFAM" id="SSF50998">
    <property type="entry name" value="Quinoprotein alcohol dehydrogenase-like"/>
    <property type="match status" value="1"/>
</dbReference>
<dbReference type="AlphaFoldDB" id="A0A143PM51"/>
<dbReference type="InterPro" id="IPR011047">
    <property type="entry name" value="Quinoprotein_ADH-like_sf"/>
</dbReference>
<dbReference type="RefSeq" id="WP_110171043.1">
    <property type="nucleotide sequence ID" value="NZ_CP015136.1"/>
</dbReference>
<dbReference type="KEGG" id="abac:LuPra_02498"/>
<dbReference type="Proteomes" id="UP000076079">
    <property type="component" value="Chromosome"/>
</dbReference>
<sequence>MPARELAIAAACATDRHANSPDPAPPGGIGGVGGREFQTNNLIVAGVLYYTASPARQLIALDAATGKERWRFARRTERDDIVGNRRRGLAYWADGADRRLFTSAGTGCTRSMPPQVSMFVHFATTDRSISRIGQGAMPKHARRRAG</sequence>
<dbReference type="EMBL" id="CP015136">
    <property type="protein sequence ID" value="AMY09283.1"/>
    <property type="molecule type" value="Genomic_DNA"/>
</dbReference>
<dbReference type="Gene3D" id="2.140.10.10">
    <property type="entry name" value="Quinoprotein alcohol dehydrogenase-like superfamily"/>
    <property type="match status" value="1"/>
</dbReference>
<dbReference type="STRING" id="1855912.LuPra_02498"/>
<accession>A0A143PM51</accession>
<evidence type="ECO:0000313" key="2">
    <source>
        <dbReference type="EMBL" id="AMY09283.1"/>
    </source>
</evidence>
<organism evidence="2 3">
    <name type="scientific">Luteitalea pratensis</name>
    <dbReference type="NCBI Taxonomy" id="1855912"/>
    <lineage>
        <taxon>Bacteria</taxon>
        <taxon>Pseudomonadati</taxon>
        <taxon>Acidobacteriota</taxon>
        <taxon>Vicinamibacteria</taxon>
        <taxon>Vicinamibacterales</taxon>
        <taxon>Vicinamibacteraceae</taxon>
        <taxon>Luteitalea</taxon>
    </lineage>
</organism>
<reference evidence="2 3" key="1">
    <citation type="journal article" date="2016" name="Genome Announc.">
        <title>First Complete Genome Sequence of a Subdivision 6 Acidobacterium Strain.</title>
        <authorList>
            <person name="Huang S."/>
            <person name="Vieira S."/>
            <person name="Bunk B."/>
            <person name="Riedel T."/>
            <person name="Sproer C."/>
            <person name="Overmann J."/>
        </authorList>
    </citation>
    <scope>NUCLEOTIDE SEQUENCE [LARGE SCALE GENOMIC DNA]</scope>
    <source>
        <strain evidence="3">DSM 100886 HEG_-6_39</strain>
    </source>
</reference>
<keyword evidence="3" id="KW-1185">Reference proteome</keyword>
<dbReference type="Pfam" id="PF01011">
    <property type="entry name" value="PQQ"/>
    <property type="match status" value="1"/>
</dbReference>
<dbReference type="OrthoDB" id="9794322at2"/>
<dbReference type="InterPro" id="IPR002372">
    <property type="entry name" value="PQQ_rpt_dom"/>
</dbReference>
<reference evidence="3" key="2">
    <citation type="submission" date="2016-04" db="EMBL/GenBank/DDBJ databases">
        <title>First Complete Genome Sequence of a Subdivision 6 Acidobacterium.</title>
        <authorList>
            <person name="Huang S."/>
            <person name="Vieira S."/>
            <person name="Bunk B."/>
            <person name="Riedel T."/>
            <person name="Sproeer C."/>
            <person name="Overmann J."/>
        </authorList>
    </citation>
    <scope>NUCLEOTIDE SEQUENCE [LARGE SCALE GENOMIC DNA]</scope>
    <source>
        <strain evidence="3">DSM 100886 HEG_-6_39</strain>
    </source>
</reference>
<evidence type="ECO:0000313" key="3">
    <source>
        <dbReference type="Proteomes" id="UP000076079"/>
    </source>
</evidence>
<feature type="domain" description="Pyrrolo-quinoline quinone repeat" evidence="1">
    <location>
        <begin position="35"/>
        <end position="102"/>
    </location>
</feature>
<gene>
    <name evidence="2" type="ORF">LuPra_02498</name>
</gene>
<proteinExistence type="predicted"/>
<name>A0A143PM51_LUTPR</name>